<keyword evidence="8" id="KW-0812">Transmembrane</keyword>
<dbReference type="SMART" id="SM00387">
    <property type="entry name" value="HATPase_c"/>
    <property type="match status" value="1"/>
</dbReference>
<keyword evidence="6 8" id="KW-0472">Membrane</keyword>
<dbReference type="Proteomes" id="UP000621560">
    <property type="component" value="Unassembled WGS sequence"/>
</dbReference>
<dbReference type="GO" id="GO:0000155">
    <property type="term" value="F:phosphorelay sensor kinase activity"/>
    <property type="evidence" value="ECO:0007669"/>
    <property type="project" value="InterPro"/>
</dbReference>
<accession>A0A927BVE5</accession>
<dbReference type="EMBL" id="JACXIZ010000032">
    <property type="protein sequence ID" value="MBD2847057.1"/>
    <property type="molecule type" value="Genomic_DNA"/>
</dbReference>
<evidence type="ECO:0000256" key="5">
    <source>
        <dbReference type="ARBA" id="ARBA00022777"/>
    </source>
</evidence>
<dbReference type="InterPro" id="IPR010559">
    <property type="entry name" value="Sig_transdc_His_kin_internal"/>
</dbReference>
<evidence type="ECO:0000259" key="9">
    <source>
        <dbReference type="PROSITE" id="PS50885"/>
    </source>
</evidence>
<keyword evidence="11" id="KW-1185">Reference proteome</keyword>
<dbReference type="PANTHER" id="PTHR34220">
    <property type="entry name" value="SENSOR HISTIDINE KINASE YPDA"/>
    <property type="match status" value="1"/>
</dbReference>
<dbReference type="RefSeq" id="WP_190920035.1">
    <property type="nucleotide sequence ID" value="NZ_JACXIZ010000032.1"/>
</dbReference>
<evidence type="ECO:0000256" key="6">
    <source>
        <dbReference type="ARBA" id="ARBA00023136"/>
    </source>
</evidence>
<keyword evidence="4" id="KW-0808">Transferase</keyword>
<comment type="caution">
    <text evidence="10">The sequence shown here is derived from an EMBL/GenBank/DDBJ whole genome shotgun (WGS) entry which is preliminary data.</text>
</comment>
<dbReference type="Pfam" id="PF00672">
    <property type="entry name" value="HAMP"/>
    <property type="match status" value="1"/>
</dbReference>
<dbReference type="InterPro" id="IPR050640">
    <property type="entry name" value="Bact_2-comp_sensor_kinase"/>
</dbReference>
<feature type="coiled-coil region" evidence="7">
    <location>
        <begin position="363"/>
        <end position="390"/>
    </location>
</feature>
<dbReference type="InterPro" id="IPR036890">
    <property type="entry name" value="HATPase_C_sf"/>
</dbReference>
<keyword evidence="8" id="KW-1133">Transmembrane helix</keyword>
<dbReference type="CDD" id="cd06225">
    <property type="entry name" value="HAMP"/>
    <property type="match status" value="1"/>
</dbReference>
<feature type="domain" description="HAMP" evidence="9">
    <location>
        <begin position="311"/>
        <end position="363"/>
    </location>
</feature>
<evidence type="ECO:0000313" key="11">
    <source>
        <dbReference type="Proteomes" id="UP000621560"/>
    </source>
</evidence>
<organism evidence="10 11">
    <name type="scientific">Paenibacillus sabuli</name>
    <dbReference type="NCBI Taxonomy" id="2772509"/>
    <lineage>
        <taxon>Bacteria</taxon>
        <taxon>Bacillati</taxon>
        <taxon>Bacillota</taxon>
        <taxon>Bacilli</taxon>
        <taxon>Bacillales</taxon>
        <taxon>Paenibacillaceae</taxon>
        <taxon>Paenibacillus</taxon>
    </lineage>
</organism>
<dbReference type="GO" id="GO:0005886">
    <property type="term" value="C:plasma membrane"/>
    <property type="evidence" value="ECO:0007669"/>
    <property type="project" value="UniProtKB-SubCell"/>
</dbReference>
<dbReference type="InterPro" id="IPR003594">
    <property type="entry name" value="HATPase_dom"/>
</dbReference>
<feature type="transmembrane region" description="Helical" evidence="8">
    <location>
        <begin position="289"/>
        <end position="309"/>
    </location>
</feature>
<evidence type="ECO:0000256" key="4">
    <source>
        <dbReference type="ARBA" id="ARBA00022679"/>
    </source>
</evidence>
<evidence type="ECO:0000256" key="3">
    <source>
        <dbReference type="ARBA" id="ARBA00022553"/>
    </source>
</evidence>
<evidence type="ECO:0000256" key="8">
    <source>
        <dbReference type="SAM" id="Phobius"/>
    </source>
</evidence>
<keyword evidence="7" id="KW-0175">Coiled coil</keyword>
<dbReference type="PROSITE" id="PS50885">
    <property type="entry name" value="HAMP"/>
    <property type="match status" value="1"/>
</dbReference>
<evidence type="ECO:0000256" key="2">
    <source>
        <dbReference type="ARBA" id="ARBA00022475"/>
    </source>
</evidence>
<dbReference type="Gene3D" id="3.30.565.10">
    <property type="entry name" value="Histidine kinase-like ATPase, C-terminal domain"/>
    <property type="match status" value="1"/>
</dbReference>
<name>A0A927BVE5_9BACL</name>
<keyword evidence="3" id="KW-0597">Phosphoprotein</keyword>
<dbReference type="InterPro" id="IPR003660">
    <property type="entry name" value="HAMP_dom"/>
</dbReference>
<keyword evidence="2" id="KW-1003">Cell membrane</keyword>
<dbReference type="PANTHER" id="PTHR34220:SF7">
    <property type="entry name" value="SENSOR HISTIDINE KINASE YPDA"/>
    <property type="match status" value="1"/>
</dbReference>
<reference evidence="10" key="1">
    <citation type="submission" date="2020-09" db="EMBL/GenBank/DDBJ databases">
        <title>A novel bacterium of genus Paenibacillus, isolated from South China Sea.</title>
        <authorList>
            <person name="Huang H."/>
            <person name="Mo K."/>
            <person name="Hu Y."/>
        </authorList>
    </citation>
    <scope>NUCLEOTIDE SEQUENCE</scope>
    <source>
        <strain evidence="10">IB182496</strain>
    </source>
</reference>
<dbReference type="Pfam" id="PF02518">
    <property type="entry name" value="HATPase_c"/>
    <property type="match status" value="1"/>
</dbReference>
<dbReference type="Gene3D" id="6.10.340.10">
    <property type="match status" value="1"/>
</dbReference>
<feature type="transmembrane region" description="Helical" evidence="8">
    <location>
        <begin position="21"/>
        <end position="43"/>
    </location>
</feature>
<dbReference type="SUPFAM" id="SSF158472">
    <property type="entry name" value="HAMP domain-like"/>
    <property type="match status" value="1"/>
</dbReference>
<keyword evidence="5 10" id="KW-0418">Kinase</keyword>
<dbReference type="SUPFAM" id="SSF55874">
    <property type="entry name" value="ATPase domain of HSP90 chaperone/DNA topoisomerase II/histidine kinase"/>
    <property type="match status" value="1"/>
</dbReference>
<proteinExistence type="predicted"/>
<comment type="subcellular location">
    <subcellularLocation>
        <location evidence="1">Cell membrane</location>
        <topology evidence="1">Multi-pass membrane protein</topology>
    </subcellularLocation>
</comment>
<evidence type="ECO:0000313" key="10">
    <source>
        <dbReference type="EMBL" id="MBD2847057.1"/>
    </source>
</evidence>
<dbReference type="Pfam" id="PF06580">
    <property type="entry name" value="His_kinase"/>
    <property type="match status" value="1"/>
</dbReference>
<sequence length="597" mass="67957">MPVSSHDPGNHTRTFSLRTRFLFAFMLLLCIVLATSSLFNYYISIRSIKTMSAESSTLLLNQIARQVEQSVVDLEDLTFQEYERANFCSVMVQQQGEGVGNVFMAQAIKQFLYRMVYAYNIFPYAMIEGLDGTVYRQMRLSSTVNPALDAYQLTPERRTELIDRRGQTVWSPGDQRVVLMQRAMYDPSTSAYCGTLVVGVDTDFFRSMYPGSAQAGEIMFANRRGELLIYGGPEAAQLYEEAGQGAAAELTHGSKRYIVTDYETSDGRWRLLNAVPLDQLTRWIKELRYWAVVIFAVALAAAFVHADILSRYITKRLNRLVRSMKNLSLGVLDTVMPSDSRDEIGVIAERFNIMAVKIQELIYTASQEKLQKERAEYKRLESEYVALQAQMNPHFLYNTLESIHGLARLRGEKEIGQMIYLLGRLMRSSLGRKQKFIPLEEEIQLIRDYLTLQSITYEDRLQVEYEIEERALQWTVPKLILQPILENAIVHGIEEKPGVGHIAIRCREEGADLVMEVEDNGVGMSEAQVAALLAGDEPEPSGRTRVGVRSVHMRIQLLFGERYGIDVRSRLNEGTRIRIRMPKAKGELSIGSQSHRH</sequence>
<gene>
    <name evidence="10" type="ORF">IDH44_17810</name>
</gene>
<protein>
    <submittedName>
        <fullName evidence="10">Sensor histidine kinase</fullName>
    </submittedName>
</protein>
<dbReference type="AlphaFoldDB" id="A0A927BVE5"/>
<evidence type="ECO:0000256" key="7">
    <source>
        <dbReference type="SAM" id="Coils"/>
    </source>
</evidence>
<evidence type="ECO:0000256" key="1">
    <source>
        <dbReference type="ARBA" id="ARBA00004651"/>
    </source>
</evidence>
<dbReference type="SMART" id="SM00304">
    <property type="entry name" value="HAMP"/>
    <property type="match status" value="1"/>
</dbReference>